<dbReference type="STRING" id="1489064.WH96_14450"/>
<evidence type="ECO:0000313" key="2">
    <source>
        <dbReference type="EMBL" id="KLN59927.1"/>
    </source>
</evidence>
<dbReference type="EMBL" id="LAQL01000009">
    <property type="protein sequence ID" value="KLN59927.1"/>
    <property type="molecule type" value="Genomic_DNA"/>
</dbReference>
<evidence type="ECO:0000259" key="1">
    <source>
        <dbReference type="Pfam" id="PF13466"/>
    </source>
</evidence>
<reference evidence="2 3" key="1">
    <citation type="submission" date="2015-03" db="EMBL/GenBank/DDBJ databases">
        <title>Genome Sequence of Kiloniella spongiae MEBiC09566, isolated from a marine sponge.</title>
        <authorList>
            <person name="Shao Z."/>
            <person name="Wang L."/>
            <person name="Li X."/>
        </authorList>
    </citation>
    <scope>NUCLEOTIDE SEQUENCE [LARGE SCALE GENOMIC DNA]</scope>
    <source>
        <strain evidence="2 3">MEBiC09566</strain>
    </source>
</reference>
<protein>
    <recommendedName>
        <fullName evidence="1">MlaB-like STAS domain-containing protein</fullName>
    </recommendedName>
</protein>
<proteinExistence type="predicted"/>
<dbReference type="Proteomes" id="UP000035444">
    <property type="component" value="Unassembled WGS sequence"/>
</dbReference>
<evidence type="ECO:0000313" key="3">
    <source>
        <dbReference type="Proteomes" id="UP000035444"/>
    </source>
</evidence>
<dbReference type="SUPFAM" id="SSF52091">
    <property type="entry name" value="SpoIIaa-like"/>
    <property type="match status" value="1"/>
</dbReference>
<dbReference type="InterPro" id="IPR058548">
    <property type="entry name" value="MlaB-like_STAS"/>
</dbReference>
<comment type="caution">
    <text evidence="2">The sequence shown here is derived from an EMBL/GenBank/DDBJ whole genome shotgun (WGS) entry which is preliminary data.</text>
</comment>
<dbReference type="RefSeq" id="WP_047764916.1">
    <property type="nucleotide sequence ID" value="NZ_LAQL01000009.1"/>
</dbReference>
<dbReference type="OrthoDB" id="8479728at2"/>
<sequence>MKLEVSDQTATIELAPSLDIFVAEELLALFVDADNKSLDLNINAGGVEKASTACLQIIHSAAVSCIEADRTFQITEASDVLVTAFKDLGLYSKITMRS</sequence>
<dbReference type="AlphaFoldDB" id="A0A0H2MGS8"/>
<dbReference type="InterPro" id="IPR036513">
    <property type="entry name" value="STAS_dom_sf"/>
</dbReference>
<feature type="domain" description="MlaB-like STAS" evidence="1">
    <location>
        <begin position="12"/>
        <end position="90"/>
    </location>
</feature>
<gene>
    <name evidence="2" type="ORF">WH96_14450</name>
</gene>
<organism evidence="2 3">
    <name type="scientific">Kiloniella spongiae</name>
    <dbReference type="NCBI Taxonomy" id="1489064"/>
    <lineage>
        <taxon>Bacteria</taxon>
        <taxon>Pseudomonadati</taxon>
        <taxon>Pseudomonadota</taxon>
        <taxon>Alphaproteobacteria</taxon>
        <taxon>Rhodospirillales</taxon>
        <taxon>Kiloniellaceae</taxon>
        <taxon>Kiloniella</taxon>
    </lineage>
</organism>
<dbReference type="Pfam" id="PF13466">
    <property type="entry name" value="STAS_2"/>
    <property type="match status" value="1"/>
</dbReference>
<name>A0A0H2MGS8_9PROT</name>
<keyword evidence="3" id="KW-1185">Reference proteome</keyword>
<accession>A0A0H2MGS8</accession>